<dbReference type="SUPFAM" id="SSF81296">
    <property type="entry name" value="E set domains"/>
    <property type="match status" value="1"/>
</dbReference>
<protein>
    <submittedName>
        <fullName evidence="2">Glycoside hydrolase</fullName>
    </submittedName>
</protein>
<dbReference type="Proteomes" id="UP000245539">
    <property type="component" value="Unassembled WGS sequence"/>
</dbReference>
<proteinExistence type="predicted"/>
<organism evidence="2 3">
    <name type="scientific">Leucothrix pacifica</name>
    <dbReference type="NCBI Taxonomy" id="1247513"/>
    <lineage>
        <taxon>Bacteria</taxon>
        <taxon>Pseudomonadati</taxon>
        <taxon>Pseudomonadota</taxon>
        <taxon>Gammaproteobacteria</taxon>
        <taxon>Thiotrichales</taxon>
        <taxon>Thiotrichaceae</taxon>
        <taxon>Leucothrix</taxon>
    </lineage>
</organism>
<evidence type="ECO:0000259" key="1">
    <source>
        <dbReference type="PROSITE" id="PS51166"/>
    </source>
</evidence>
<dbReference type="InterPro" id="IPR013783">
    <property type="entry name" value="Ig-like_fold"/>
</dbReference>
<dbReference type="PROSITE" id="PS51166">
    <property type="entry name" value="CBM20"/>
    <property type="match status" value="1"/>
</dbReference>
<feature type="domain" description="CBM20" evidence="1">
    <location>
        <begin position="8"/>
        <end position="102"/>
    </location>
</feature>
<dbReference type="Pfam" id="PF16561">
    <property type="entry name" value="AMPK1_CBM"/>
    <property type="match status" value="1"/>
</dbReference>
<reference evidence="2 3" key="1">
    <citation type="submission" date="2018-05" db="EMBL/GenBank/DDBJ databases">
        <title>Leucothrix arctica sp. nov., isolated from Arctic seawater.</title>
        <authorList>
            <person name="Choi A."/>
            <person name="Baek K."/>
        </authorList>
    </citation>
    <scope>NUCLEOTIDE SEQUENCE [LARGE SCALE GENOMIC DNA]</scope>
    <source>
        <strain evidence="2 3">JCM 18388</strain>
    </source>
</reference>
<keyword evidence="3" id="KW-1185">Reference proteome</keyword>
<dbReference type="GO" id="GO:2001070">
    <property type="term" value="F:starch binding"/>
    <property type="evidence" value="ECO:0007669"/>
    <property type="project" value="InterPro"/>
</dbReference>
<dbReference type="EMBL" id="QGKM01000083">
    <property type="protein sequence ID" value="PWQ92569.1"/>
    <property type="molecule type" value="Genomic_DNA"/>
</dbReference>
<gene>
    <name evidence="2" type="ORF">DKW60_20500</name>
</gene>
<accession>A0A317C2K6</accession>
<evidence type="ECO:0000313" key="3">
    <source>
        <dbReference type="Proteomes" id="UP000245539"/>
    </source>
</evidence>
<dbReference type="CDD" id="cd07184">
    <property type="entry name" value="E_set_Isoamylase_like_N"/>
    <property type="match status" value="1"/>
</dbReference>
<dbReference type="InterPro" id="IPR032640">
    <property type="entry name" value="AMPK1_CBM"/>
</dbReference>
<dbReference type="GO" id="GO:0016787">
    <property type="term" value="F:hydrolase activity"/>
    <property type="evidence" value="ECO:0007669"/>
    <property type="project" value="UniProtKB-KW"/>
</dbReference>
<sequence>MSLKKQTLKSRPVCKVTFRVTKEAAKDAKTIHIVGDFNDWNETATAMKALKSGDFTAMLELDTSKAAYEFRYLYDGKVWENDWEADAYVANSEGTENSVVNV</sequence>
<dbReference type="Gene3D" id="2.60.40.10">
    <property type="entry name" value="Immunoglobulins"/>
    <property type="match status" value="1"/>
</dbReference>
<evidence type="ECO:0000313" key="2">
    <source>
        <dbReference type="EMBL" id="PWQ92569.1"/>
    </source>
</evidence>
<dbReference type="RefSeq" id="WP_109839529.1">
    <property type="nucleotide sequence ID" value="NZ_QGKM01000083.1"/>
</dbReference>
<dbReference type="AlphaFoldDB" id="A0A317C2K6"/>
<dbReference type="OrthoDB" id="5451596at2"/>
<dbReference type="InterPro" id="IPR014756">
    <property type="entry name" value="Ig_E-set"/>
</dbReference>
<dbReference type="InterPro" id="IPR002044">
    <property type="entry name" value="CBM20"/>
</dbReference>
<comment type="caution">
    <text evidence="2">The sequence shown here is derived from an EMBL/GenBank/DDBJ whole genome shotgun (WGS) entry which is preliminary data.</text>
</comment>
<keyword evidence="2" id="KW-0378">Hydrolase</keyword>
<name>A0A317C2K6_9GAMM</name>